<comment type="caution">
    <text evidence="6">The sequence shown here is derived from an EMBL/GenBank/DDBJ whole genome shotgun (WGS) entry which is preliminary data.</text>
</comment>
<dbReference type="EC" id="2.6.1.106" evidence="6"/>
<dbReference type="InterPro" id="IPR015421">
    <property type="entry name" value="PyrdxlP-dep_Trfase_major"/>
</dbReference>
<accession>A0A7W8QKJ1</accession>
<organism evidence="6 7">
    <name type="scientific">Nocardiopsis composta</name>
    <dbReference type="NCBI Taxonomy" id="157465"/>
    <lineage>
        <taxon>Bacteria</taxon>
        <taxon>Bacillati</taxon>
        <taxon>Actinomycetota</taxon>
        <taxon>Actinomycetes</taxon>
        <taxon>Streptosporangiales</taxon>
        <taxon>Nocardiopsidaceae</taxon>
        <taxon>Nocardiopsis</taxon>
    </lineage>
</organism>
<dbReference type="InterPro" id="IPR015424">
    <property type="entry name" value="PyrdxlP-dep_Trfase"/>
</dbReference>
<dbReference type="EMBL" id="JACHDB010000001">
    <property type="protein sequence ID" value="MBB5431490.1"/>
    <property type="molecule type" value="Genomic_DNA"/>
</dbReference>
<keyword evidence="6" id="KW-0032">Aminotransferase</keyword>
<evidence type="ECO:0000256" key="2">
    <source>
        <dbReference type="ARBA" id="ARBA00037999"/>
    </source>
</evidence>
<dbReference type="Gene3D" id="3.90.1150.10">
    <property type="entry name" value="Aspartate Aminotransferase, domain 1"/>
    <property type="match status" value="1"/>
</dbReference>
<dbReference type="Proteomes" id="UP000572635">
    <property type="component" value="Unassembled WGS sequence"/>
</dbReference>
<evidence type="ECO:0000256" key="1">
    <source>
        <dbReference type="ARBA" id="ARBA00022898"/>
    </source>
</evidence>
<comment type="similarity">
    <text evidence="2 5">Belongs to the DegT/DnrJ/EryC1 family.</text>
</comment>
<dbReference type="GO" id="GO:0000271">
    <property type="term" value="P:polysaccharide biosynthetic process"/>
    <property type="evidence" value="ECO:0007669"/>
    <property type="project" value="TreeGrafter"/>
</dbReference>
<dbReference type="GO" id="GO:0008483">
    <property type="term" value="F:transaminase activity"/>
    <property type="evidence" value="ECO:0007669"/>
    <property type="project" value="UniProtKB-KW"/>
</dbReference>
<dbReference type="SUPFAM" id="SSF53383">
    <property type="entry name" value="PLP-dependent transferases"/>
    <property type="match status" value="1"/>
</dbReference>
<reference evidence="6 7" key="1">
    <citation type="submission" date="2020-08" db="EMBL/GenBank/DDBJ databases">
        <title>Sequencing the genomes of 1000 actinobacteria strains.</title>
        <authorList>
            <person name="Klenk H.-P."/>
        </authorList>
    </citation>
    <scope>NUCLEOTIDE SEQUENCE [LARGE SCALE GENOMIC DNA]</scope>
    <source>
        <strain evidence="6 7">DSM 44551</strain>
    </source>
</reference>
<evidence type="ECO:0000313" key="7">
    <source>
        <dbReference type="Proteomes" id="UP000572635"/>
    </source>
</evidence>
<dbReference type="InterPro" id="IPR000653">
    <property type="entry name" value="DegT/StrS_aminotransferase"/>
</dbReference>
<dbReference type="Pfam" id="PF01041">
    <property type="entry name" value="DegT_DnrJ_EryC1"/>
    <property type="match status" value="1"/>
</dbReference>
<dbReference type="CDD" id="cd00616">
    <property type="entry name" value="AHBA_syn"/>
    <property type="match status" value="1"/>
</dbReference>
<evidence type="ECO:0000313" key="6">
    <source>
        <dbReference type="EMBL" id="MBB5431490.1"/>
    </source>
</evidence>
<name>A0A7W8QKJ1_9ACTN</name>
<dbReference type="GO" id="GO:0030170">
    <property type="term" value="F:pyridoxal phosphate binding"/>
    <property type="evidence" value="ECO:0007669"/>
    <property type="project" value="TreeGrafter"/>
</dbReference>
<dbReference type="FunFam" id="3.40.640.10:FF:000089">
    <property type="entry name" value="Aminotransferase, DegT/DnrJ/EryC1/StrS family"/>
    <property type="match status" value="1"/>
</dbReference>
<feature type="modified residue" description="N6-(pyridoxal phosphate)lysine" evidence="4">
    <location>
        <position position="206"/>
    </location>
</feature>
<keyword evidence="1 4" id="KW-0663">Pyridoxal phosphate</keyword>
<dbReference type="AlphaFoldDB" id="A0A7W8QKJ1"/>
<dbReference type="Gene3D" id="3.40.640.10">
    <property type="entry name" value="Type I PLP-dependent aspartate aminotransferase-like (Major domain)"/>
    <property type="match status" value="1"/>
</dbReference>
<gene>
    <name evidence="6" type="ORF">HDA36_001574</name>
</gene>
<evidence type="ECO:0000256" key="3">
    <source>
        <dbReference type="PIRSR" id="PIRSR000390-1"/>
    </source>
</evidence>
<proteinExistence type="inferred from homology"/>
<evidence type="ECO:0000256" key="4">
    <source>
        <dbReference type="PIRSR" id="PIRSR000390-2"/>
    </source>
</evidence>
<dbReference type="RefSeq" id="WP_184391195.1">
    <property type="nucleotide sequence ID" value="NZ_BAAAJD010000031.1"/>
</dbReference>
<evidence type="ECO:0000256" key="5">
    <source>
        <dbReference type="RuleBase" id="RU004508"/>
    </source>
</evidence>
<dbReference type="PANTHER" id="PTHR30244">
    <property type="entry name" value="TRANSAMINASE"/>
    <property type="match status" value="1"/>
</dbReference>
<protein>
    <submittedName>
        <fullName evidence="6">dTDP-3-amino-3,4,6-trideoxy-alpha-D-glucose transaminase</fullName>
        <ecNumber evidence="6">2.6.1.106</ecNumber>
    </submittedName>
</protein>
<dbReference type="PIRSF" id="PIRSF000390">
    <property type="entry name" value="PLP_StrS"/>
    <property type="match status" value="1"/>
</dbReference>
<keyword evidence="7" id="KW-1185">Reference proteome</keyword>
<keyword evidence="6" id="KW-0808">Transferase</keyword>
<feature type="active site" description="Proton acceptor" evidence="3">
    <location>
        <position position="206"/>
    </location>
</feature>
<dbReference type="InterPro" id="IPR015422">
    <property type="entry name" value="PyrdxlP-dep_Trfase_small"/>
</dbReference>
<dbReference type="PANTHER" id="PTHR30244:SF36">
    <property type="entry name" value="3-OXO-GLUCOSE-6-PHOSPHATE:GLUTAMATE AMINOTRANSFERASE"/>
    <property type="match status" value="1"/>
</dbReference>
<sequence>MTLEPGGAAAGAPGAPRRPGAGVPFLDLQAPYAELRAGIDRAVSRVLSSGRYLLGPEIEAFESEFAGYCGTAYCVAVNSGCDALELALRALGVGPGDDVLVPSHTFIATWIAVSAAGARPVPVEPAGGGTLIDAAGVEAAVTPRTRAVVPVHLYGHPVDLDPLREVAHRHGLHVLEDAAQAHGARYRGQRVGAAPSVAAFSFYPGKNLGAMGDGGAVVTADAELAGRLRMLRNYGSRAKYRHELRSGNSRLDEVQAAVLRVKLARLDEWNARRARLAGRYRAGLGGLDWLRLPEAAPWAEHVWHVYPVRTRHRDALAGHLAEAGVQTLSHYPVPVHLSPAYASAGLPAGSLPRAERLAAELLSLPMGPHVTDGQAEAVLDAVRSFRPPE</sequence>